<sequence>MPFALLKVPDQESLVSLYDTKKATGKKVAQLLQTTQLIRSQKEQIICNVISEMLTKAKQKKFYGSALVLLLYVFKSSSYPDLRTEFDNILSSDYFEMDIL</sequence>
<evidence type="ECO:0000313" key="2">
    <source>
        <dbReference type="Proteomes" id="UP000579812"/>
    </source>
</evidence>
<gene>
    <name evidence="1" type="ORF">G5714_000805</name>
</gene>
<reference evidence="1 2" key="1">
    <citation type="submission" date="2020-04" db="EMBL/GenBank/DDBJ databases">
        <title>Chromosome-level genome assembly of a cyprinid fish Onychostoma macrolepis by integration of Nanopore Sequencing, Bionano and Hi-C technology.</title>
        <authorList>
            <person name="Wang D."/>
        </authorList>
    </citation>
    <scope>NUCLEOTIDE SEQUENCE [LARGE SCALE GENOMIC DNA]</scope>
    <source>
        <strain evidence="1">SWU-2019</strain>
        <tissue evidence="1">Muscle</tissue>
    </source>
</reference>
<comment type="caution">
    <text evidence="1">The sequence shown here is derived from an EMBL/GenBank/DDBJ whole genome shotgun (WGS) entry which is preliminary data.</text>
</comment>
<accession>A0A7J6DIW6</accession>
<dbReference type="Proteomes" id="UP000579812">
    <property type="component" value="Unassembled WGS sequence"/>
</dbReference>
<evidence type="ECO:0000313" key="1">
    <source>
        <dbReference type="EMBL" id="KAF4118754.1"/>
    </source>
</evidence>
<organism evidence="1 2">
    <name type="scientific">Onychostoma macrolepis</name>
    <dbReference type="NCBI Taxonomy" id="369639"/>
    <lineage>
        <taxon>Eukaryota</taxon>
        <taxon>Metazoa</taxon>
        <taxon>Chordata</taxon>
        <taxon>Craniata</taxon>
        <taxon>Vertebrata</taxon>
        <taxon>Euteleostomi</taxon>
        <taxon>Actinopterygii</taxon>
        <taxon>Neopterygii</taxon>
        <taxon>Teleostei</taxon>
        <taxon>Ostariophysi</taxon>
        <taxon>Cypriniformes</taxon>
        <taxon>Cyprinidae</taxon>
        <taxon>Acrossocheilinae</taxon>
        <taxon>Onychostoma</taxon>
    </lineage>
</organism>
<keyword evidence="2" id="KW-1185">Reference proteome</keyword>
<name>A0A7J6DIW6_9TELE</name>
<dbReference type="EMBL" id="JAAMOB010000001">
    <property type="protein sequence ID" value="KAF4118754.1"/>
    <property type="molecule type" value="Genomic_DNA"/>
</dbReference>
<protein>
    <submittedName>
        <fullName evidence="1">Uncharacterized protein</fullName>
    </submittedName>
</protein>
<dbReference type="AlphaFoldDB" id="A0A7J6DIW6"/>
<proteinExistence type="predicted"/>